<sequence length="281" mass="31663">MIYMSTGGFHEKTFLETSKLLNNGTIRGLELSAGRYSSSLNDDLSEVSKNFSIALHNYFPVPKEPFVFNLASCDKAIISKSLSHAKQAIDLTAEYGSKYYSFHAGYLLDPAASELGRSINKRRLIERATGLDNFVSNVVFLANYAESRGVELLIENNVLSQANYSQFNTNPLLMVDSEETEMVFDCVPNNVGLLIDVAHLKVSANTLGFDPINYLDRFNKITKAYHISDNNGLEDSNEVFTERSWFVQHIRKDLEYYSLEVYTSDVAVLESQYRLLSGVLR</sequence>
<dbReference type="InterPro" id="IPR013022">
    <property type="entry name" value="Xyl_isomerase-like_TIM-brl"/>
</dbReference>
<dbReference type="STRING" id="1331007.AALB_2840"/>
<gene>
    <name evidence="2" type="ORF">AALB_2840</name>
</gene>
<proteinExistence type="predicted"/>
<dbReference type="AlphaFoldDB" id="R9PN79"/>
<accession>R9PN79</accession>
<feature type="domain" description="Xylose isomerase-like TIM barrel" evidence="1">
    <location>
        <begin position="50"/>
        <end position="237"/>
    </location>
</feature>
<keyword evidence="3" id="KW-1185">Reference proteome</keyword>
<protein>
    <submittedName>
        <fullName evidence="2">Xylose isomerase domain protein TIM barrel</fullName>
    </submittedName>
</protein>
<evidence type="ECO:0000259" key="1">
    <source>
        <dbReference type="Pfam" id="PF01261"/>
    </source>
</evidence>
<dbReference type="SUPFAM" id="SSF51658">
    <property type="entry name" value="Xylose isomerase-like"/>
    <property type="match status" value="1"/>
</dbReference>
<keyword evidence="2" id="KW-0413">Isomerase</keyword>
<dbReference type="InterPro" id="IPR036237">
    <property type="entry name" value="Xyl_isomerase-like_sf"/>
</dbReference>
<evidence type="ECO:0000313" key="2">
    <source>
        <dbReference type="EMBL" id="GAD02760.1"/>
    </source>
</evidence>
<evidence type="ECO:0000313" key="3">
    <source>
        <dbReference type="Proteomes" id="UP000014461"/>
    </source>
</evidence>
<dbReference type="RefSeq" id="WP_016402527.1">
    <property type="nucleotide sequence ID" value="NZ_BARX01000019.1"/>
</dbReference>
<organism evidence="2 3">
    <name type="scientific">Agarivorans albus MKT 106</name>
    <dbReference type="NCBI Taxonomy" id="1331007"/>
    <lineage>
        <taxon>Bacteria</taxon>
        <taxon>Pseudomonadati</taxon>
        <taxon>Pseudomonadota</taxon>
        <taxon>Gammaproteobacteria</taxon>
        <taxon>Alteromonadales</taxon>
        <taxon>Alteromonadaceae</taxon>
        <taxon>Agarivorans</taxon>
    </lineage>
</organism>
<dbReference type="OrthoDB" id="1440296at2"/>
<reference evidence="2" key="1">
    <citation type="journal article" date="2013" name="Genome Announc.">
        <title>Draft Genome Sequence of Agarivorans albus Strain MKT 106T, an Agarolytic Marine Bacterium.</title>
        <authorList>
            <person name="Yasuike M."/>
            <person name="Nakamura Y."/>
            <person name="Kai W."/>
            <person name="Fujiwara A."/>
            <person name="Fukui Y."/>
            <person name="Satomi M."/>
            <person name="Sano M."/>
        </authorList>
    </citation>
    <scope>NUCLEOTIDE SEQUENCE [LARGE SCALE GENOMIC DNA]</scope>
</reference>
<dbReference type="EMBL" id="BARX01000019">
    <property type="protein sequence ID" value="GAD02760.1"/>
    <property type="molecule type" value="Genomic_DNA"/>
</dbReference>
<dbReference type="Gene3D" id="3.20.20.150">
    <property type="entry name" value="Divalent-metal-dependent TIM barrel enzymes"/>
    <property type="match status" value="1"/>
</dbReference>
<dbReference type="Pfam" id="PF01261">
    <property type="entry name" value="AP_endonuc_2"/>
    <property type="match status" value="1"/>
</dbReference>
<dbReference type="Proteomes" id="UP000014461">
    <property type="component" value="Unassembled WGS sequence"/>
</dbReference>
<dbReference type="GO" id="GO:0016853">
    <property type="term" value="F:isomerase activity"/>
    <property type="evidence" value="ECO:0007669"/>
    <property type="project" value="UniProtKB-KW"/>
</dbReference>
<name>R9PN79_AGAAL</name>
<comment type="caution">
    <text evidence="2">The sequence shown here is derived from an EMBL/GenBank/DDBJ whole genome shotgun (WGS) entry which is preliminary data.</text>
</comment>